<evidence type="ECO:0000313" key="1">
    <source>
        <dbReference type="EMBL" id="KAE8396739.1"/>
    </source>
</evidence>
<protein>
    <submittedName>
        <fullName evidence="1">Uncharacterized protein</fullName>
    </submittedName>
</protein>
<accession>A0A5N7CS44</accession>
<sequence>MGKKKIKQKRNKSNKHKTNAIYRIDISLPSGIHIHFLVLYVRTNPVVYFLFMKVFIFCSWFHDLSYEEWVCCAPLLSRGTEA</sequence>
<reference evidence="1" key="1">
    <citation type="submission" date="2019-04" db="EMBL/GenBank/DDBJ databases">
        <title>Friends and foes A comparative genomics studyof 23 Aspergillus species from section Flavi.</title>
        <authorList>
            <consortium name="DOE Joint Genome Institute"/>
            <person name="Kjaerbolling I."/>
            <person name="Vesth T."/>
            <person name="Frisvad J.C."/>
            <person name="Nybo J.L."/>
            <person name="Theobald S."/>
            <person name="Kildgaard S."/>
            <person name="Isbrandt T."/>
            <person name="Kuo A."/>
            <person name="Sato A."/>
            <person name="Lyhne E.K."/>
            <person name="Kogle M.E."/>
            <person name="Wiebenga A."/>
            <person name="Kun R.S."/>
            <person name="Lubbers R.J."/>
            <person name="Makela M.R."/>
            <person name="Barry K."/>
            <person name="Chovatia M."/>
            <person name="Clum A."/>
            <person name="Daum C."/>
            <person name="Haridas S."/>
            <person name="He G."/>
            <person name="LaButti K."/>
            <person name="Lipzen A."/>
            <person name="Mondo S."/>
            <person name="Riley R."/>
            <person name="Salamov A."/>
            <person name="Simmons B.A."/>
            <person name="Magnuson J.K."/>
            <person name="Henrissat B."/>
            <person name="Mortensen U.H."/>
            <person name="Larsen T.O."/>
            <person name="Devries R.P."/>
            <person name="Grigoriev I.V."/>
            <person name="Machida M."/>
            <person name="Baker S.E."/>
            <person name="Andersen M.R."/>
        </authorList>
    </citation>
    <scope>NUCLEOTIDE SEQUENCE [LARGE SCALE GENOMIC DNA]</scope>
    <source>
        <strain evidence="1">IBT 14317</strain>
    </source>
</reference>
<gene>
    <name evidence="1" type="ORF">BDV23DRAFT_143516</name>
</gene>
<dbReference type="AlphaFoldDB" id="A0A5N7CS44"/>
<organism evidence="1">
    <name type="scientific">Petromyces alliaceus</name>
    <name type="common">Aspergillus alliaceus</name>
    <dbReference type="NCBI Taxonomy" id="209559"/>
    <lineage>
        <taxon>Eukaryota</taxon>
        <taxon>Fungi</taxon>
        <taxon>Dikarya</taxon>
        <taxon>Ascomycota</taxon>
        <taxon>Pezizomycotina</taxon>
        <taxon>Eurotiomycetes</taxon>
        <taxon>Eurotiomycetidae</taxon>
        <taxon>Eurotiales</taxon>
        <taxon>Aspergillaceae</taxon>
        <taxon>Aspergillus</taxon>
        <taxon>Aspergillus subgen. Circumdati</taxon>
    </lineage>
</organism>
<name>A0A5N7CS44_PETAA</name>
<proteinExistence type="predicted"/>
<dbReference type="Proteomes" id="UP000326877">
    <property type="component" value="Unassembled WGS sequence"/>
</dbReference>
<dbReference type="EMBL" id="ML735214">
    <property type="protein sequence ID" value="KAE8396739.1"/>
    <property type="molecule type" value="Genomic_DNA"/>
</dbReference>
<accession>A0A5N6FUA2</accession>